<dbReference type="AlphaFoldDB" id="A0A076LRR7"/>
<dbReference type="KEGG" id="ete:ETEE_2925"/>
<feature type="region of interest" description="Disordered" evidence="1">
    <location>
        <begin position="56"/>
        <end position="76"/>
    </location>
</feature>
<dbReference type="SUPFAM" id="SSF53041">
    <property type="entry name" value="Resolvase-like"/>
    <property type="match status" value="1"/>
</dbReference>
<dbReference type="GO" id="GO:0000150">
    <property type="term" value="F:DNA strand exchange activity"/>
    <property type="evidence" value="ECO:0007669"/>
    <property type="project" value="InterPro"/>
</dbReference>
<protein>
    <submittedName>
        <fullName evidence="2">Uncharacterized protein</fullName>
    </submittedName>
</protein>
<name>A0A076LRR7_9GAMM</name>
<dbReference type="EMBL" id="CP006664">
    <property type="protein sequence ID" value="AIJ09357.1"/>
    <property type="molecule type" value="Genomic_DNA"/>
</dbReference>
<sequence length="76" mass="8896">MKSLLIDSHHNDILLVKQIDRLIRLSNSDWMTLKKRIEQHELRIVSLDFPTSWQALSDKTPSQADPITHAVDNRHQ</sequence>
<evidence type="ECO:0000313" key="2">
    <source>
        <dbReference type="EMBL" id="AIJ09357.1"/>
    </source>
</evidence>
<gene>
    <name evidence="2" type="ORF">ETEE_2925</name>
</gene>
<dbReference type="InterPro" id="IPR036162">
    <property type="entry name" value="Resolvase-like_N_sf"/>
</dbReference>
<dbReference type="Gene3D" id="3.40.50.1390">
    <property type="entry name" value="Resolvase, N-terminal catalytic domain"/>
    <property type="match status" value="1"/>
</dbReference>
<dbReference type="Proteomes" id="UP000028681">
    <property type="component" value="Chromosome"/>
</dbReference>
<dbReference type="HOGENOM" id="CLU_192089_0_0_6"/>
<feature type="compositionally biased region" description="Polar residues" evidence="1">
    <location>
        <begin position="56"/>
        <end position="65"/>
    </location>
</feature>
<proteinExistence type="predicted"/>
<dbReference type="GO" id="GO:0003677">
    <property type="term" value="F:DNA binding"/>
    <property type="evidence" value="ECO:0007669"/>
    <property type="project" value="InterPro"/>
</dbReference>
<organism evidence="2 3">
    <name type="scientific">Edwardsiella anguillarum ET080813</name>
    <dbReference type="NCBI Taxonomy" id="667120"/>
    <lineage>
        <taxon>Bacteria</taxon>
        <taxon>Pseudomonadati</taxon>
        <taxon>Pseudomonadota</taxon>
        <taxon>Gammaproteobacteria</taxon>
        <taxon>Enterobacterales</taxon>
        <taxon>Hafniaceae</taxon>
        <taxon>Edwardsiella</taxon>
    </lineage>
</organism>
<evidence type="ECO:0000256" key="1">
    <source>
        <dbReference type="SAM" id="MobiDB-lite"/>
    </source>
</evidence>
<accession>A0A076LRR7</accession>
<reference evidence="2 3" key="1">
    <citation type="journal article" date="2012" name="PLoS ONE">
        <title>Edwardsiella comparative phylogenomics reveal the new intra/inter-species taxonomic relationships, virulence evolution and niche adaptation mechanisms.</title>
        <authorList>
            <person name="Yang M."/>
            <person name="Lv Y."/>
            <person name="Xiao J."/>
            <person name="Wu H."/>
            <person name="Zheng H."/>
            <person name="Liu Q."/>
            <person name="Zhang Y."/>
            <person name="Wang Q."/>
        </authorList>
    </citation>
    <scope>NUCLEOTIDE SEQUENCE [LARGE SCALE GENOMIC DNA]</scope>
    <source>
        <strain evidence="3">080813</strain>
    </source>
</reference>
<evidence type="ECO:0000313" key="3">
    <source>
        <dbReference type="Proteomes" id="UP000028681"/>
    </source>
</evidence>